<accession>A0A9N7VMM2</accession>
<reference evidence="1" key="1">
    <citation type="submission" date="2020-03" db="EMBL/GenBank/DDBJ databases">
        <authorList>
            <person name="Weist P."/>
        </authorList>
    </citation>
    <scope>NUCLEOTIDE SEQUENCE</scope>
</reference>
<keyword evidence="2" id="KW-1185">Reference proteome</keyword>
<evidence type="ECO:0000313" key="2">
    <source>
        <dbReference type="Proteomes" id="UP001153269"/>
    </source>
</evidence>
<gene>
    <name evidence="1" type="ORF">PLEPLA_LOCUS39791</name>
</gene>
<dbReference type="Proteomes" id="UP001153269">
    <property type="component" value="Unassembled WGS sequence"/>
</dbReference>
<protein>
    <submittedName>
        <fullName evidence="1">Uncharacterized protein</fullName>
    </submittedName>
</protein>
<name>A0A9N7VMM2_PLEPL</name>
<dbReference type="AlphaFoldDB" id="A0A9N7VMM2"/>
<sequence length="173" mass="19526">MIYDVAAAAVLDLKTINHKDSWEEIMSVICIYEISCLLLFWAPVMEIDCHRLFRLGRHPSAQLPAATVSCSTPGFPLRWAFLLNLQWKAPKQATGLDTRASSTVPFQSQGAAVFPDLPLYASTPHPIPKAEPCHLMERPTRLSILRSIFPSLVNKLLELLQLEQQLPHQSRRE</sequence>
<comment type="caution">
    <text evidence="1">The sequence shown here is derived from an EMBL/GenBank/DDBJ whole genome shotgun (WGS) entry which is preliminary data.</text>
</comment>
<proteinExistence type="predicted"/>
<evidence type="ECO:0000313" key="1">
    <source>
        <dbReference type="EMBL" id="CAB1452052.1"/>
    </source>
</evidence>
<organism evidence="1 2">
    <name type="scientific">Pleuronectes platessa</name>
    <name type="common">European plaice</name>
    <dbReference type="NCBI Taxonomy" id="8262"/>
    <lineage>
        <taxon>Eukaryota</taxon>
        <taxon>Metazoa</taxon>
        <taxon>Chordata</taxon>
        <taxon>Craniata</taxon>
        <taxon>Vertebrata</taxon>
        <taxon>Euteleostomi</taxon>
        <taxon>Actinopterygii</taxon>
        <taxon>Neopterygii</taxon>
        <taxon>Teleostei</taxon>
        <taxon>Neoteleostei</taxon>
        <taxon>Acanthomorphata</taxon>
        <taxon>Carangaria</taxon>
        <taxon>Pleuronectiformes</taxon>
        <taxon>Pleuronectoidei</taxon>
        <taxon>Pleuronectidae</taxon>
        <taxon>Pleuronectes</taxon>
    </lineage>
</organism>
<dbReference type="EMBL" id="CADEAL010004114">
    <property type="protein sequence ID" value="CAB1452052.1"/>
    <property type="molecule type" value="Genomic_DNA"/>
</dbReference>